<reference evidence="1" key="2">
    <citation type="submission" date="2020-09" db="EMBL/GenBank/DDBJ databases">
        <authorList>
            <person name="Sun Q."/>
            <person name="Ohkuma M."/>
        </authorList>
    </citation>
    <scope>NUCLEOTIDE SEQUENCE</scope>
    <source>
        <strain evidence="1">JCM 4122</strain>
    </source>
</reference>
<name>A0A919BU41_STRFL</name>
<dbReference type="Proteomes" id="UP000632849">
    <property type="component" value="Unassembled WGS sequence"/>
</dbReference>
<evidence type="ECO:0000313" key="1">
    <source>
        <dbReference type="EMBL" id="GHG13457.1"/>
    </source>
</evidence>
<sequence>MGGAEASRGRDLRIGHLARDLHRYWFGLKGLWPGRGEALDGVVGVAQREFEDVTDAEPTRVDEVVVDGIGDIVEAAQDEKRVVEFARVDKEPSAFADREVHALGWVVGRAVGRDAAVRGGL</sequence>
<dbReference type="EMBL" id="BNBE01000002">
    <property type="protein sequence ID" value="GHG13457.1"/>
    <property type="molecule type" value="Genomic_DNA"/>
</dbReference>
<proteinExistence type="predicted"/>
<keyword evidence="2" id="KW-1185">Reference proteome</keyword>
<organism evidence="1 2">
    <name type="scientific">Streptomyces filamentosus</name>
    <name type="common">Streptomyces roseosporus</name>
    <dbReference type="NCBI Taxonomy" id="67294"/>
    <lineage>
        <taxon>Bacteria</taxon>
        <taxon>Bacillati</taxon>
        <taxon>Actinomycetota</taxon>
        <taxon>Actinomycetes</taxon>
        <taxon>Kitasatosporales</taxon>
        <taxon>Streptomycetaceae</taxon>
        <taxon>Streptomyces</taxon>
    </lineage>
</organism>
<dbReference type="AlphaFoldDB" id="A0A919BU41"/>
<accession>A0A919BU41</accession>
<reference evidence="1" key="1">
    <citation type="journal article" date="2014" name="Int. J. Syst. Evol. Microbiol.">
        <title>Complete genome sequence of Corynebacterium casei LMG S-19264T (=DSM 44701T), isolated from a smear-ripened cheese.</title>
        <authorList>
            <consortium name="US DOE Joint Genome Institute (JGI-PGF)"/>
            <person name="Walter F."/>
            <person name="Albersmeier A."/>
            <person name="Kalinowski J."/>
            <person name="Ruckert C."/>
        </authorList>
    </citation>
    <scope>NUCLEOTIDE SEQUENCE</scope>
    <source>
        <strain evidence="1">JCM 4122</strain>
    </source>
</reference>
<evidence type="ECO:0000313" key="2">
    <source>
        <dbReference type="Proteomes" id="UP000632849"/>
    </source>
</evidence>
<gene>
    <name evidence="1" type="ORF">GCM10017667_54170</name>
</gene>
<protein>
    <submittedName>
        <fullName evidence="1">Uncharacterized protein</fullName>
    </submittedName>
</protein>
<comment type="caution">
    <text evidence="1">The sequence shown here is derived from an EMBL/GenBank/DDBJ whole genome shotgun (WGS) entry which is preliminary data.</text>
</comment>